<feature type="coiled-coil region" evidence="1">
    <location>
        <begin position="156"/>
        <end position="183"/>
    </location>
</feature>
<gene>
    <name evidence="2" type="ORF">CO137_01015</name>
</gene>
<organism evidence="2 3">
    <name type="scientific">Candidatus Magasanikbacteria bacterium CG_4_9_14_3_um_filter_32_9</name>
    <dbReference type="NCBI Taxonomy" id="1974644"/>
    <lineage>
        <taxon>Bacteria</taxon>
        <taxon>Candidatus Magasanikiibacteriota</taxon>
    </lineage>
</organism>
<dbReference type="Proteomes" id="UP000230843">
    <property type="component" value="Unassembled WGS sequence"/>
</dbReference>
<dbReference type="AlphaFoldDB" id="A0A2M7Z7D0"/>
<protein>
    <submittedName>
        <fullName evidence="2">Uncharacterized protein</fullName>
    </submittedName>
</protein>
<proteinExistence type="predicted"/>
<evidence type="ECO:0000313" key="3">
    <source>
        <dbReference type="Proteomes" id="UP000230843"/>
    </source>
</evidence>
<evidence type="ECO:0000256" key="1">
    <source>
        <dbReference type="SAM" id="Coils"/>
    </source>
</evidence>
<name>A0A2M7Z7D0_9BACT</name>
<sequence>MNGYDSQYTLNLLELFYNDLPPMVPTEVEERMGQVLSHARANEVDLKELEQTAVFFGRYLWPFWRSFYDLMGEYHESLAENFFMDRLENNLKSKYRDYKHRGKTFDDIKKGRGIEDFSYEERRLLNGFLVEVNHDVKKFTKQSIYSTDDSKYTKNIKKYRKVLKEVDKTLEKLRKMAEDNLDDCPSLSEEIISKVQYFENSFCRFAPDLDYREVFGAEEHFKERKKEKGFYNK</sequence>
<comment type="caution">
    <text evidence="2">The sequence shown here is derived from an EMBL/GenBank/DDBJ whole genome shotgun (WGS) entry which is preliminary data.</text>
</comment>
<reference evidence="3" key="1">
    <citation type="submission" date="2017-09" db="EMBL/GenBank/DDBJ databases">
        <title>Depth-based differentiation of microbial function through sediment-hosted aquifers and enrichment of novel symbionts in the deep terrestrial subsurface.</title>
        <authorList>
            <person name="Probst A.J."/>
            <person name="Ladd B."/>
            <person name="Jarett J.K."/>
            <person name="Geller-Mcgrath D.E."/>
            <person name="Sieber C.M.K."/>
            <person name="Emerson J.B."/>
            <person name="Anantharaman K."/>
            <person name="Thomas B.C."/>
            <person name="Malmstrom R."/>
            <person name="Stieglmeier M."/>
            <person name="Klingl A."/>
            <person name="Woyke T."/>
            <person name="Ryan C.M."/>
            <person name="Banfield J.F."/>
        </authorList>
    </citation>
    <scope>NUCLEOTIDE SEQUENCE [LARGE SCALE GENOMIC DNA]</scope>
</reference>
<keyword evidence="1" id="KW-0175">Coiled coil</keyword>
<accession>A0A2M7Z7D0</accession>
<evidence type="ECO:0000313" key="2">
    <source>
        <dbReference type="EMBL" id="PJA90125.1"/>
    </source>
</evidence>
<dbReference type="EMBL" id="PFVJ01000024">
    <property type="protein sequence ID" value="PJA90125.1"/>
    <property type="molecule type" value="Genomic_DNA"/>
</dbReference>